<name>A0A1I6YC95_9FLAO</name>
<evidence type="ECO:0000259" key="7">
    <source>
        <dbReference type="Pfam" id="PF25954"/>
    </source>
</evidence>
<keyword evidence="2" id="KW-0813">Transport</keyword>
<evidence type="ECO:0000259" key="3">
    <source>
        <dbReference type="Pfam" id="PF11827"/>
    </source>
</evidence>
<dbReference type="Pfam" id="PF25919">
    <property type="entry name" value="BSH_CusB"/>
    <property type="match status" value="1"/>
</dbReference>
<dbReference type="GO" id="GO:0060003">
    <property type="term" value="P:copper ion export"/>
    <property type="evidence" value="ECO:0007669"/>
    <property type="project" value="TreeGrafter"/>
</dbReference>
<dbReference type="Gene3D" id="6.10.140.730">
    <property type="match status" value="1"/>
</dbReference>
<dbReference type="Proteomes" id="UP000236454">
    <property type="component" value="Unassembled WGS sequence"/>
</dbReference>
<dbReference type="SUPFAM" id="SSF111369">
    <property type="entry name" value="HlyD-like secretion proteins"/>
    <property type="match status" value="1"/>
</dbReference>
<dbReference type="FunFam" id="2.40.30.170:FF:000010">
    <property type="entry name" value="Efflux RND transporter periplasmic adaptor subunit"/>
    <property type="match status" value="1"/>
</dbReference>
<feature type="domain" description="CusB-like barrel-sandwich hybrid" evidence="6">
    <location>
        <begin position="127"/>
        <end position="241"/>
    </location>
</feature>
<accession>A0A1I6YC95</accession>
<comment type="similarity">
    <text evidence="1">Belongs to the membrane fusion protein (MFP) (TC 8.A.1) family.</text>
</comment>
<dbReference type="GO" id="GO:0015679">
    <property type="term" value="P:plasma membrane copper ion transport"/>
    <property type="evidence" value="ECO:0007669"/>
    <property type="project" value="TreeGrafter"/>
</dbReference>
<organism evidence="9 10">
    <name type="scientific">Lishizhenia tianjinensis</name>
    <dbReference type="NCBI Taxonomy" id="477690"/>
    <lineage>
        <taxon>Bacteria</taxon>
        <taxon>Pseudomonadati</taxon>
        <taxon>Bacteroidota</taxon>
        <taxon>Flavobacteriia</taxon>
        <taxon>Flavobacteriales</taxon>
        <taxon>Crocinitomicaceae</taxon>
        <taxon>Lishizhenia</taxon>
    </lineage>
</organism>
<dbReference type="RefSeq" id="WP_090246578.1">
    <property type="nucleotide sequence ID" value="NZ_FPAS01000001.1"/>
</dbReference>
<dbReference type="OrthoDB" id="9806939at2"/>
<gene>
    <name evidence="9" type="ORF">SAMN05216474_0801</name>
</gene>
<dbReference type="InterPro" id="IPR058791">
    <property type="entry name" value="3HB_CusB"/>
</dbReference>
<evidence type="ECO:0000259" key="4">
    <source>
        <dbReference type="Pfam" id="PF19335"/>
    </source>
</evidence>
<dbReference type="InterPro" id="IPR021782">
    <property type="entry name" value="DUF3347"/>
</dbReference>
<dbReference type="Pfam" id="PF25975">
    <property type="entry name" value="CzcB_C"/>
    <property type="match status" value="1"/>
</dbReference>
<dbReference type="InterPro" id="IPR006143">
    <property type="entry name" value="RND_pump_MFP"/>
</dbReference>
<dbReference type="NCBIfam" id="TIGR01730">
    <property type="entry name" value="RND_mfp"/>
    <property type="match status" value="1"/>
</dbReference>
<feature type="domain" description="DUF3347" evidence="3">
    <location>
        <begin position="439"/>
        <end position="527"/>
    </location>
</feature>
<dbReference type="GO" id="GO:0016020">
    <property type="term" value="C:membrane"/>
    <property type="evidence" value="ECO:0007669"/>
    <property type="project" value="InterPro"/>
</dbReference>
<dbReference type="InterPro" id="IPR058790">
    <property type="entry name" value="BSH_CusB"/>
</dbReference>
<dbReference type="AlphaFoldDB" id="A0A1I6YC95"/>
<feature type="domain" description="Heavy metal binding" evidence="4">
    <location>
        <begin position="46"/>
        <end position="72"/>
    </location>
</feature>
<dbReference type="Pfam" id="PF11827">
    <property type="entry name" value="DUF3347"/>
    <property type="match status" value="1"/>
</dbReference>
<feature type="domain" description="CusB-like beta-barrel" evidence="7">
    <location>
        <begin position="245"/>
        <end position="320"/>
    </location>
</feature>
<dbReference type="Pfam" id="PF25954">
    <property type="entry name" value="Beta-barrel_RND_2"/>
    <property type="match status" value="1"/>
</dbReference>
<evidence type="ECO:0000313" key="10">
    <source>
        <dbReference type="Proteomes" id="UP000236454"/>
    </source>
</evidence>
<dbReference type="GO" id="GO:0030288">
    <property type="term" value="C:outer membrane-bounded periplasmic space"/>
    <property type="evidence" value="ECO:0007669"/>
    <property type="project" value="TreeGrafter"/>
</dbReference>
<evidence type="ECO:0000259" key="6">
    <source>
        <dbReference type="Pfam" id="PF25919"/>
    </source>
</evidence>
<dbReference type="Gene3D" id="2.40.420.20">
    <property type="match status" value="1"/>
</dbReference>
<dbReference type="InterPro" id="IPR051909">
    <property type="entry name" value="MFP_Cation_Efflux"/>
</dbReference>
<evidence type="ECO:0000256" key="1">
    <source>
        <dbReference type="ARBA" id="ARBA00009477"/>
    </source>
</evidence>
<dbReference type="GO" id="GO:0046914">
    <property type="term" value="F:transition metal ion binding"/>
    <property type="evidence" value="ECO:0007669"/>
    <property type="project" value="TreeGrafter"/>
</dbReference>
<dbReference type="PANTHER" id="PTHR30097">
    <property type="entry name" value="CATION EFFLUX SYSTEM PROTEIN CUSB"/>
    <property type="match status" value="1"/>
</dbReference>
<dbReference type="InterPro" id="IPR045800">
    <property type="entry name" value="HMBD"/>
</dbReference>
<dbReference type="InterPro" id="IPR058649">
    <property type="entry name" value="CzcB_C"/>
</dbReference>
<dbReference type="GO" id="GO:0022857">
    <property type="term" value="F:transmembrane transporter activity"/>
    <property type="evidence" value="ECO:0007669"/>
    <property type="project" value="InterPro"/>
</dbReference>
<dbReference type="Pfam" id="PF19335">
    <property type="entry name" value="HMBD"/>
    <property type="match status" value="1"/>
</dbReference>
<evidence type="ECO:0000259" key="8">
    <source>
        <dbReference type="Pfam" id="PF25975"/>
    </source>
</evidence>
<dbReference type="STRING" id="477690.SAMN05216474_0801"/>
<evidence type="ECO:0000313" key="9">
    <source>
        <dbReference type="EMBL" id="SFT48113.1"/>
    </source>
</evidence>
<feature type="domain" description="CzcB-like C-terminal circularly permuted SH3-like" evidence="8">
    <location>
        <begin position="329"/>
        <end position="392"/>
    </location>
</feature>
<protein>
    <submittedName>
        <fullName evidence="9">Membrane fusion protein, Cu(I)/Ag(I) efflux system</fullName>
    </submittedName>
</protein>
<dbReference type="Pfam" id="PF25869">
    <property type="entry name" value="3HB_CusB"/>
    <property type="match status" value="1"/>
</dbReference>
<evidence type="ECO:0000256" key="2">
    <source>
        <dbReference type="ARBA" id="ARBA00022448"/>
    </source>
</evidence>
<keyword evidence="10" id="KW-1185">Reference proteome</keyword>
<dbReference type="InterPro" id="IPR058792">
    <property type="entry name" value="Beta-barrel_RND_2"/>
</dbReference>
<dbReference type="PANTHER" id="PTHR30097:SF15">
    <property type="entry name" value="CATION EFFLUX SYSTEM PROTEIN CUSB"/>
    <property type="match status" value="1"/>
</dbReference>
<evidence type="ECO:0000259" key="5">
    <source>
        <dbReference type="Pfam" id="PF25869"/>
    </source>
</evidence>
<dbReference type="Gene3D" id="2.40.30.170">
    <property type="match status" value="1"/>
</dbReference>
<feature type="domain" description="CusB-like three alpha-helical bundle" evidence="5">
    <location>
        <begin position="158"/>
        <end position="207"/>
    </location>
</feature>
<reference evidence="9 10" key="1">
    <citation type="submission" date="2016-10" db="EMBL/GenBank/DDBJ databases">
        <authorList>
            <person name="de Groot N.N."/>
        </authorList>
    </citation>
    <scope>NUCLEOTIDE SEQUENCE [LARGE SCALE GENOMIC DNA]</scope>
    <source>
        <strain evidence="9 10">CGMCC 1.7005</strain>
    </source>
</reference>
<dbReference type="EMBL" id="FPAS01000001">
    <property type="protein sequence ID" value="SFT48113.1"/>
    <property type="molecule type" value="Genomic_DNA"/>
</dbReference>
<proteinExistence type="inferred from homology"/>
<sequence>MKKYIIYILLILLGAILGWGISGGFKTPNSEASEHQHSHEGKEEIWTCSMHPQIRQDHPGKCPICGMELIPASQVEKGDKSTFKMSEEAIRIANIQTSVIGSNSTNKRLQLSGKIKADERRESSIVTHFTGRIEQLYVSFTGEQIRKGQKIAELYAPELIAAQQELLEAYQIKGTSPELFRAAKQKLLALKISESQIQQVLERQNIQENFVIYAEQSGAINQKKISVGDYLKRGQVLFTLQDLSKVWVEFDVYEQDLELLNSHGVLNFTTPALPNETFTAKVEFVDPIIQATSRTAKVRATLNNSQQKLKPEMFVEGTFEGLQQAHSQILVPKSAVLWTGERSVVYLKKQDETAPTFEYKTIEIGNAYRDQYEVLNGLNIGDEVVTNGAFVLDASAQLNNQYSMMNQNLLSATSDSEIKTFKNTTSKTFKKQLNQTLLSYLELKNALAADDQEKAIEALNKFVQALNKVDMNLVKGDAHITWMKLKKELDSDIEVIQNNDELDQMRKGFIQLSDHWITCLKTFGIENKLLYVQYCPMADNNKGASWISEEEDIINPYYGSSMLSCGEIVDTIKE</sequence>